<protein>
    <submittedName>
        <fullName evidence="2">AsnC family transcriptional regulator</fullName>
    </submittedName>
</protein>
<dbReference type="RefSeq" id="WP_350722822.1">
    <property type="nucleotide sequence ID" value="NZ_JBEPCO010000039.1"/>
</dbReference>
<evidence type="ECO:0000313" key="3">
    <source>
        <dbReference type="Proteomes" id="UP001490330"/>
    </source>
</evidence>
<name>A0ABV1VGN4_9ACTN</name>
<accession>A0ABV1VGN4</accession>
<keyword evidence="3" id="KW-1185">Reference proteome</keyword>
<evidence type="ECO:0000313" key="2">
    <source>
        <dbReference type="EMBL" id="MER6905650.1"/>
    </source>
</evidence>
<dbReference type="Proteomes" id="UP001490330">
    <property type="component" value="Unassembled WGS sequence"/>
</dbReference>
<sequence length="66" mass="7260">MTPPICLSPSLDTVDRVLLLRLLAEDARATYRELGQAVRLSANATPVPASFETGSWPAHARWKADR</sequence>
<reference evidence="2 3" key="1">
    <citation type="submission" date="2024-06" db="EMBL/GenBank/DDBJ databases">
        <title>The Natural Products Discovery Center: Release of the First 8490 Sequenced Strains for Exploring Actinobacteria Biosynthetic Diversity.</title>
        <authorList>
            <person name="Kalkreuter E."/>
            <person name="Kautsar S.A."/>
            <person name="Yang D."/>
            <person name="Bader C.D."/>
            <person name="Teijaro C.N."/>
            <person name="Fluegel L."/>
            <person name="Davis C.M."/>
            <person name="Simpson J.R."/>
            <person name="Lauterbach L."/>
            <person name="Steele A.D."/>
            <person name="Gui C."/>
            <person name="Meng S."/>
            <person name="Li G."/>
            <person name="Viehrig K."/>
            <person name="Ye F."/>
            <person name="Su P."/>
            <person name="Kiefer A.F."/>
            <person name="Nichols A."/>
            <person name="Cepeda A.J."/>
            <person name="Yan W."/>
            <person name="Fan B."/>
            <person name="Jiang Y."/>
            <person name="Adhikari A."/>
            <person name="Zheng C.-J."/>
            <person name="Schuster L."/>
            <person name="Cowan T.M."/>
            <person name="Smanski M.J."/>
            <person name="Chevrette M.G."/>
            <person name="De Carvalho L.P.S."/>
            <person name="Shen B."/>
        </authorList>
    </citation>
    <scope>NUCLEOTIDE SEQUENCE [LARGE SCALE GENOMIC DNA]</scope>
    <source>
        <strain evidence="2 3">NPDC000632</strain>
    </source>
</reference>
<dbReference type="Pfam" id="PF13404">
    <property type="entry name" value="HTH_AsnC-type"/>
    <property type="match status" value="1"/>
</dbReference>
<dbReference type="EMBL" id="JBEPCV010000016">
    <property type="protein sequence ID" value="MER6905650.1"/>
    <property type="molecule type" value="Genomic_DNA"/>
</dbReference>
<proteinExistence type="predicted"/>
<dbReference type="Gene3D" id="1.10.10.10">
    <property type="entry name" value="Winged helix-like DNA-binding domain superfamily/Winged helix DNA-binding domain"/>
    <property type="match status" value="1"/>
</dbReference>
<gene>
    <name evidence="2" type="ORF">ABT322_18085</name>
</gene>
<comment type="caution">
    <text evidence="2">The sequence shown here is derived from an EMBL/GenBank/DDBJ whole genome shotgun (WGS) entry which is preliminary data.</text>
</comment>
<dbReference type="InterPro" id="IPR000485">
    <property type="entry name" value="AsnC-type_HTH_dom"/>
</dbReference>
<evidence type="ECO:0000259" key="1">
    <source>
        <dbReference type="Pfam" id="PF13404"/>
    </source>
</evidence>
<dbReference type="InterPro" id="IPR036388">
    <property type="entry name" value="WH-like_DNA-bd_sf"/>
</dbReference>
<feature type="domain" description="HTH asnC-type" evidence="1">
    <location>
        <begin position="11"/>
        <end position="44"/>
    </location>
</feature>
<organism evidence="2 3">
    <name type="scientific">Streptomyces flaveolus</name>
    <dbReference type="NCBI Taxonomy" id="67297"/>
    <lineage>
        <taxon>Bacteria</taxon>
        <taxon>Bacillati</taxon>
        <taxon>Actinomycetota</taxon>
        <taxon>Actinomycetes</taxon>
        <taxon>Kitasatosporales</taxon>
        <taxon>Streptomycetaceae</taxon>
        <taxon>Streptomyces</taxon>
    </lineage>
</organism>